<organism evidence="10 11">
    <name type="scientific">Romanomermis culicivorax</name>
    <name type="common">Nematode worm</name>
    <dbReference type="NCBI Taxonomy" id="13658"/>
    <lineage>
        <taxon>Eukaryota</taxon>
        <taxon>Metazoa</taxon>
        <taxon>Ecdysozoa</taxon>
        <taxon>Nematoda</taxon>
        <taxon>Enoplea</taxon>
        <taxon>Dorylaimia</taxon>
        <taxon>Mermithida</taxon>
        <taxon>Mermithoidea</taxon>
        <taxon>Mermithidae</taxon>
        <taxon>Romanomermis</taxon>
    </lineage>
</organism>
<evidence type="ECO:0000313" key="10">
    <source>
        <dbReference type="Proteomes" id="UP000887565"/>
    </source>
</evidence>
<keyword evidence="5" id="KW-0732">Signal</keyword>
<dbReference type="PROSITE" id="PS50234">
    <property type="entry name" value="VWFA"/>
    <property type="match status" value="1"/>
</dbReference>
<keyword evidence="2" id="KW-0193">Cuticle</keyword>
<evidence type="ECO:0000256" key="1">
    <source>
        <dbReference type="ARBA" id="ARBA00004251"/>
    </source>
</evidence>
<dbReference type="InterPro" id="IPR051962">
    <property type="entry name" value="Cuticlin"/>
</dbReference>
<proteinExistence type="predicted"/>
<dbReference type="AlphaFoldDB" id="A0A915J194"/>
<dbReference type="SUPFAM" id="SSF53300">
    <property type="entry name" value="vWA-like"/>
    <property type="match status" value="1"/>
</dbReference>
<dbReference type="Pfam" id="PF00092">
    <property type="entry name" value="VWA"/>
    <property type="match status" value="1"/>
</dbReference>
<dbReference type="PROSITE" id="PS51034">
    <property type="entry name" value="ZP_2"/>
    <property type="match status" value="1"/>
</dbReference>
<dbReference type="GO" id="GO:0005886">
    <property type="term" value="C:plasma membrane"/>
    <property type="evidence" value="ECO:0007669"/>
    <property type="project" value="UniProtKB-SubCell"/>
</dbReference>
<dbReference type="Pfam" id="PF25057">
    <property type="entry name" value="CUT_N"/>
    <property type="match status" value="1"/>
</dbReference>
<dbReference type="InterPro" id="IPR057475">
    <property type="entry name" value="CUT_C"/>
</dbReference>
<evidence type="ECO:0000313" key="11">
    <source>
        <dbReference type="WBParaSite" id="nRc.2.0.1.t20165-RA"/>
    </source>
</evidence>
<dbReference type="Proteomes" id="UP000887565">
    <property type="component" value="Unplaced"/>
</dbReference>
<evidence type="ECO:0000256" key="7">
    <source>
        <dbReference type="ARBA" id="ARBA00023136"/>
    </source>
</evidence>
<feature type="domain" description="VWFA" evidence="8">
    <location>
        <begin position="1"/>
        <end position="84"/>
    </location>
</feature>
<feature type="domain" description="ZP" evidence="9">
    <location>
        <begin position="108"/>
        <end position="340"/>
    </location>
</feature>
<dbReference type="GO" id="GO:0042302">
    <property type="term" value="F:structural constituent of cuticle"/>
    <property type="evidence" value="ECO:0007669"/>
    <property type="project" value="UniProtKB-KW"/>
</dbReference>
<reference evidence="11" key="1">
    <citation type="submission" date="2022-11" db="UniProtKB">
        <authorList>
            <consortium name="WormBaseParasite"/>
        </authorList>
    </citation>
    <scope>IDENTIFICATION</scope>
</reference>
<keyword evidence="3" id="KW-1003">Cell membrane</keyword>
<protein>
    <submittedName>
        <fullName evidence="11">ZP domain-containing protein</fullName>
    </submittedName>
</protein>
<dbReference type="InterPro" id="IPR036465">
    <property type="entry name" value="vWFA_dom_sf"/>
</dbReference>
<dbReference type="InterPro" id="IPR002035">
    <property type="entry name" value="VWF_A"/>
</dbReference>
<dbReference type="PANTHER" id="PTHR22907:SF53">
    <property type="entry name" value="VON WILLEBRAND FACTOR TYPE A DOMAIN PROTEIN"/>
    <property type="match status" value="1"/>
</dbReference>
<keyword evidence="7" id="KW-0472">Membrane</keyword>
<evidence type="ECO:0000256" key="3">
    <source>
        <dbReference type="ARBA" id="ARBA00022475"/>
    </source>
</evidence>
<evidence type="ECO:0000256" key="6">
    <source>
        <dbReference type="ARBA" id="ARBA00022989"/>
    </source>
</evidence>
<dbReference type="PANTHER" id="PTHR22907">
    <property type="entry name" value="GH04558P"/>
    <property type="match status" value="1"/>
</dbReference>
<keyword evidence="4" id="KW-0812">Transmembrane</keyword>
<evidence type="ECO:0000259" key="9">
    <source>
        <dbReference type="PROSITE" id="PS51034"/>
    </source>
</evidence>
<dbReference type="SMART" id="SM00241">
    <property type="entry name" value="ZP"/>
    <property type="match status" value="1"/>
</dbReference>
<dbReference type="Pfam" id="PF25301">
    <property type="entry name" value="CUT_C"/>
    <property type="match status" value="1"/>
</dbReference>
<sequence length="387" mass="43163">MVGARNDSVKKMTIILTDGHSQVDPSEAILPLSQIKNMDVFAVAVVPLDQVDESELLIIANNEPGRVFTKSNLDQFEFKFKDYVSLSCAGSDIADAGEPTVRGPTDVQCDENSLTLTVRTMRPFVGRLYTLGYENDDQCSTVGQNATTVSIKISTRGKCGVLKSVAGAPDPGYVYNVSFMIQFHPNVITRLDQIVLANCFTPSNGALKEAAKDFSPAKKEITCSYILQQYHPENGCAVLDARVGDNVYHKWTCDMGPDHDYIVHNCDAVTDKTTIAILDEHGCQVDPNIFETPVYDGKKSFIFRDSWMFKFPGVTWMQFKCKISICNQQNGNCSGLIPPNCGNRRRKREDINSKIVQTLDVETRRINVLVSDELKPIEKLHFCTNFY</sequence>
<keyword evidence="6" id="KW-1133">Transmembrane helix</keyword>
<dbReference type="InterPro" id="IPR001507">
    <property type="entry name" value="ZP_dom"/>
</dbReference>
<comment type="subcellular location">
    <subcellularLocation>
        <location evidence="1">Cell membrane</location>
        <topology evidence="1">Single-pass type I membrane protein</topology>
    </subcellularLocation>
</comment>
<keyword evidence="10" id="KW-1185">Reference proteome</keyword>
<name>A0A915J194_ROMCU</name>
<evidence type="ECO:0000259" key="8">
    <source>
        <dbReference type="PROSITE" id="PS50234"/>
    </source>
</evidence>
<evidence type="ECO:0000256" key="4">
    <source>
        <dbReference type="ARBA" id="ARBA00022692"/>
    </source>
</evidence>
<evidence type="ECO:0000256" key="5">
    <source>
        <dbReference type="ARBA" id="ARBA00022729"/>
    </source>
</evidence>
<accession>A0A915J194</accession>
<evidence type="ECO:0000256" key="2">
    <source>
        <dbReference type="ARBA" id="ARBA00022460"/>
    </source>
</evidence>
<dbReference type="Gene3D" id="3.40.50.410">
    <property type="entry name" value="von Willebrand factor, type A domain"/>
    <property type="match status" value="1"/>
</dbReference>
<dbReference type="OMA" id="IHIEVTI"/>
<dbReference type="InterPro" id="IPR056953">
    <property type="entry name" value="CUT_N"/>
</dbReference>
<dbReference type="WBParaSite" id="nRc.2.0.1.t20165-RA">
    <property type="protein sequence ID" value="nRc.2.0.1.t20165-RA"/>
    <property type="gene ID" value="nRc.2.0.1.g20165"/>
</dbReference>